<dbReference type="InterPro" id="IPR036412">
    <property type="entry name" value="HAD-like_sf"/>
</dbReference>
<dbReference type="Pfam" id="PF08282">
    <property type="entry name" value="Hydrolase_3"/>
    <property type="match status" value="1"/>
</dbReference>
<dbReference type="NCBIfam" id="TIGR01484">
    <property type="entry name" value="HAD-SF-IIB"/>
    <property type="match status" value="1"/>
</dbReference>
<dbReference type="Gene3D" id="3.30.1240.10">
    <property type="match status" value="1"/>
</dbReference>
<dbReference type="PANTHER" id="PTHR10000">
    <property type="entry name" value="PHOSPHOSERINE PHOSPHATASE"/>
    <property type="match status" value="1"/>
</dbReference>
<dbReference type="Proteomes" id="UP001652445">
    <property type="component" value="Unassembled WGS sequence"/>
</dbReference>
<dbReference type="PANTHER" id="PTHR10000:SF8">
    <property type="entry name" value="HAD SUPERFAMILY HYDROLASE-LIKE, TYPE 3"/>
    <property type="match status" value="1"/>
</dbReference>
<dbReference type="InterPro" id="IPR023214">
    <property type="entry name" value="HAD_sf"/>
</dbReference>
<dbReference type="NCBIfam" id="TIGR00099">
    <property type="entry name" value="Cof-subfamily"/>
    <property type="match status" value="1"/>
</dbReference>
<evidence type="ECO:0000313" key="2">
    <source>
        <dbReference type="Proteomes" id="UP001652445"/>
    </source>
</evidence>
<name>A0ABT2URJ3_9BACL</name>
<proteinExistence type="predicted"/>
<reference evidence="1 2" key="1">
    <citation type="submission" date="2022-09" db="EMBL/GenBank/DDBJ databases">
        <authorList>
            <person name="Han X.L."/>
            <person name="Wang Q."/>
            <person name="Lu T."/>
        </authorList>
    </citation>
    <scope>NUCLEOTIDE SEQUENCE [LARGE SCALE GENOMIC DNA]</scope>
    <source>
        <strain evidence="1 2">WQ 127069</strain>
    </source>
</reference>
<evidence type="ECO:0000313" key="1">
    <source>
        <dbReference type="EMBL" id="MCU6797285.1"/>
    </source>
</evidence>
<gene>
    <name evidence="1" type="ORF">OB236_34665</name>
</gene>
<dbReference type="SUPFAM" id="SSF56784">
    <property type="entry name" value="HAD-like"/>
    <property type="match status" value="1"/>
</dbReference>
<dbReference type="GO" id="GO:0016787">
    <property type="term" value="F:hydrolase activity"/>
    <property type="evidence" value="ECO:0007669"/>
    <property type="project" value="UniProtKB-KW"/>
</dbReference>
<dbReference type="EMBL" id="JAOQIO010000115">
    <property type="protein sequence ID" value="MCU6797285.1"/>
    <property type="molecule type" value="Genomic_DNA"/>
</dbReference>
<protein>
    <submittedName>
        <fullName evidence="1">HAD family hydrolase</fullName>
    </submittedName>
</protein>
<sequence>MIKLIVSDLDGTLLKTGHHIRPEDRAAIHDAIANGITVSFASGRMHPEIVHVIQELGISAHSVSQNGAFVHTIDQQLIQQDTFETSLIRQLALAADGTTLYPVMCTPDYYFVTEMNDGYAAIETNLLAPLRVIPHAIEALGSELLCCKISFIGEMEQLIMLQQQVLSVHGDKIDAYISDVNCMDVMPRHVSKGVGLQTLLAHSGIRADETICIGDSFNDISMFGVIPHSFAISSSHPEVQARAAYVVDSVADAVTWALQLNTNNTDTKANLT</sequence>
<keyword evidence="2" id="KW-1185">Reference proteome</keyword>
<keyword evidence="1" id="KW-0378">Hydrolase</keyword>
<comment type="caution">
    <text evidence="1">The sequence shown here is derived from an EMBL/GenBank/DDBJ whole genome shotgun (WGS) entry which is preliminary data.</text>
</comment>
<dbReference type="InterPro" id="IPR000150">
    <property type="entry name" value="Cof"/>
</dbReference>
<accession>A0ABT2URJ3</accession>
<dbReference type="Gene3D" id="3.40.50.1000">
    <property type="entry name" value="HAD superfamily/HAD-like"/>
    <property type="match status" value="1"/>
</dbReference>
<dbReference type="InterPro" id="IPR006379">
    <property type="entry name" value="HAD-SF_hydro_IIB"/>
</dbReference>
<organism evidence="1 2">
    <name type="scientific">Paenibacillus baimaensis</name>
    <dbReference type="NCBI Taxonomy" id="2982185"/>
    <lineage>
        <taxon>Bacteria</taxon>
        <taxon>Bacillati</taxon>
        <taxon>Bacillota</taxon>
        <taxon>Bacilli</taxon>
        <taxon>Bacillales</taxon>
        <taxon>Paenibacillaceae</taxon>
        <taxon>Paenibacillus</taxon>
    </lineage>
</organism>
<dbReference type="RefSeq" id="WP_262688095.1">
    <property type="nucleotide sequence ID" value="NZ_JAOQIO010000115.1"/>
</dbReference>